<dbReference type="RefSeq" id="WP_007316606.1">
    <property type="nucleotide sequence ID" value="NZ_BAEH01000022.1"/>
</dbReference>
<dbReference type="eggNOG" id="COG3153">
    <property type="taxonomic scope" value="Bacteria"/>
</dbReference>
<keyword evidence="2" id="KW-1185">Reference proteome</keyword>
<dbReference type="OrthoDB" id="5242876at2"/>
<protein>
    <recommendedName>
        <fullName evidence="3">Acetyltransferase</fullName>
    </recommendedName>
</protein>
<dbReference type="EMBL" id="BAEH01000022">
    <property type="protein sequence ID" value="GAB17268.1"/>
    <property type="molecule type" value="Genomic_DNA"/>
</dbReference>
<proteinExistence type="predicted"/>
<accession>H0QWR7</accession>
<name>H0QWR7_9ACTN</name>
<sequence>MGLSIVRLDLSGFENLPSHTRRCVFWEVDPATIEQSLATPMFAETASTTTAIFESEFDKEAWVSGLLLEWGTCAQLAVDTTMQSVVGTAFYAPPARVPRASHFPTSPVSHDAVLLTSITAEAGFTEAAPILLDAVVSDLIQRGVRAIEAFGIIGADDGIAELISELCTNCMMDAEFLKDSGFDLVAPHPRFPRFRLELDEGLGWKSAVEGALEKLVIEATMELTSRERKVDALPVG</sequence>
<dbReference type="STRING" id="1077974.GOEFS_022_00490"/>
<dbReference type="Proteomes" id="UP000035034">
    <property type="component" value="Unassembled WGS sequence"/>
</dbReference>
<reference evidence="1 2" key="1">
    <citation type="submission" date="2011-12" db="EMBL/GenBank/DDBJ databases">
        <title>Whole genome shotgun sequence of Gordonia effusa NBRC 100432.</title>
        <authorList>
            <person name="Yoshida I."/>
            <person name="Takarada H."/>
            <person name="Hosoyama A."/>
            <person name="Tsuchikane K."/>
            <person name="Katsumata H."/>
            <person name="Yamazaki S."/>
            <person name="Fujita N."/>
        </authorList>
    </citation>
    <scope>NUCLEOTIDE SEQUENCE [LARGE SCALE GENOMIC DNA]</scope>
    <source>
        <strain evidence="1 2">NBRC 100432</strain>
    </source>
</reference>
<evidence type="ECO:0008006" key="3">
    <source>
        <dbReference type="Google" id="ProtNLM"/>
    </source>
</evidence>
<comment type="caution">
    <text evidence="1">The sequence shown here is derived from an EMBL/GenBank/DDBJ whole genome shotgun (WGS) entry which is preliminary data.</text>
</comment>
<organism evidence="1 2">
    <name type="scientific">Gordonia effusa NBRC 100432</name>
    <dbReference type="NCBI Taxonomy" id="1077974"/>
    <lineage>
        <taxon>Bacteria</taxon>
        <taxon>Bacillati</taxon>
        <taxon>Actinomycetota</taxon>
        <taxon>Actinomycetes</taxon>
        <taxon>Mycobacteriales</taxon>
        <taxon>Gordoniaceae</taxon>
        <taxon>Gordonia</taxon>
    </lineage>
</organism>
<dbReference type="AlphaFoldDB" id="H0QWR7"/>
<evidence type="ECO:0000313" key="2">
    <source>
        <dbReference type="Proteomes" id="UP000035034"/>
    </source>
</evidence>
<evidence type="ECO:0000313" key="1">
    <source>
        <dbReference type="EMBL" id="GAB17268.1"/>
    </source>
</evidence>
<gene>
    <name evidence="1" type="ORF">GOEFS_022_00490</name>
</gene>